<sequence>MNNIKKLFSLLCLCPLLAGAQKYVGGDISLLPTYEEHGVHYLDTHGTQVQLLPYLGREAGWNAMRVRLFVDPSKAPAAHRQEGVRQDLDYVTALARRIKAEGYALILDFHYSDTWTDPGQHATPSAWTSSDPSVLADSVYRYTVRCLEHLKANGVAPDLIQPGNEVTFGMLWPTGRCYPDGSQYDTGSFSNFVSYLQAGIKGCREVCPQAKIIVHTELSSAWNVTTFYNTLGNRVDYDIIGLSYYPDYHGPLSTLASTLTTLEAQHADKDIMIVETGYGARWSLNGDYSSAVQRAWPVTEAGQRQFTLDLIGELARHSRVTGLFWWLPEDNEFWADKNPARSSWWNASLYTQNTGRPLAALFELQRFVGLDPTGIAAPPLAGSSRPAAGTFQPSAGASQPSVNASQSSANTSDASPVYTLQGVQLPANAPLRRGVYVQGGKKIVR</sequence>
<evidence type="ECO:0000313" key="9">
    <source>
        <dbReference type="Proteomes" id="UP001589688"/>
    </source>
</evidence>
<evidence type="ECO:0000313" key="8">
    <source>
        <dbReference type="EMBL" id="MFB9898545.1"/>
    </source>
</evidence>
<gene>
    <name evidence="8" type="ORF">ACFFK8_12250</name>
</gene>
<dbReference type="InterPro" id="IPR011683">
    <property type="entry name" value="Glyco_hydro_53"/>
</dbReference>
<dbReference type="SUPFAM" id="SSF51445">
    <property type="entry name" value="(Trans)glycosidases"/>
    <property type="match status" value="1"/>
</dbReference>
<evidence type="ECO:0000256" key="1">
    <source>
        <dbReference type="ARBA" id="ARBA00001695"/>
    </source>
</evidence>
<keyword evidence="5 6" id="KW-0326">Glycosidase</keyword>
<evidence type="ECO:0000256" key="4">
    <source>
        <dbReference type="ARBA" id="ARBA00022801"/>
    </source>
</evidence>
<evidence type="ECO:0000256" key="5">
    <source>
        <dbReference type="ARBA" id="ARBA00023295"/>
    </source>
</evidence>
<keyword evidence="9" id="KW-1185">Reference proteome</keyword>
<feature type="compositionally biased region" description="Polar residues" evidence="7">
    <location>
        <begin position="391"/>
        <end position="413"/>
    </location>
</feature>
<dbReference type="InterPro" id="IPR017853">
    <property type="entry name" value="GH"/>
</dbReference>
<dbReference type="EC" id="3.2.1.89" evidence="3 6"/>
<feature type="chain" id="PRO_5044979497" description="Arabinogalactan endo-beta-1,4-galactanase" evidence="6">
    <location>
        <begin position="21"/>
        <end position="445"/>
    </location>
</feature>
<dbReference type="RefSeq" id="WP_027951800.1">
    <property type="nucleotide sequence ID" value="NZ_JADU01000007.1"/>
</dbReference>
<evidence type="ECO:0000256" key="7">
    <source>
        <dbReference type="SAM" id="MobiDB-lite"/>
    </source>
</evidence>
<reference evidence="8 9" key="1">
    <citation type="submission" date="2024-09" db="EMBL/GenBank/DDBJ databases">
        <authorList>
            <person name="Sun Q."/>
            <person name="Mori K."/>
        </authorList>
    </citation>
    <scope>NUCLEOTIDE SEQUENCE [LARGE SCALE GENOMIC DNA]</scope>
    <source>
        <strain evidence="8 9">ATCC 51272</strain>
    </source>
</reference>
<evidence type="ECO:0000256" key="3">
    <source>
        <dbReference type="ARBA" id="ARBA00012556"/>
    </source>
</evidence>
<evidence type="ECO:0000256" key="2">
    <source>
        <dbReference type="ARBA" id="ARBA00010687"/>
    </source>
</evidence>
<dbReference type="PANTHER" id="PTHR34983">
    <property type="entry name" value="ARABINOGALACTAN ENDO-BETA-1,4-GALACTANASE A"/>
    <property type="match status" value="1"/>
</dbReference>
<dbReference type="PANTHER" id="PTHR34983:SF1">
    <property type="entry name" value="ARABINOGALACTAN ENDO-BETA-1,4-GALACTANASE A"/>
    <property type="match status" value="1"/>
</dbReference>
<dbReference type="Pfam" id="PF07745">
    <property type="entry name" value="Glyco_hydro_53"/>
    <property type="match status" value="1"/>
</dbReference>
<feature type="signal peptide" evidence="6">
    <location>
        <begin position="1"/>
        <end position="20"/>
    </location>
</feature>
<name>A0ABV5ZMF5_9BACT</name>
<dbReference type="Proteomes" id="UP001589688">
    <property type="component" value="Unassembled WGS sequence"/>
</dbReference>
<evidence type="ECO:0000256" key="6">
    <source>
        <dbReference type="RuleBase" id="RU361192"/>
    </source>
</evidence>
<comment type="catalytic activity">
    <reaction evidence="1 6">
        <text>The enzyme specifically hydrolyzes (1-&gt;4)-beta-D-galactosidic linkages in type I arabinogalactans.</text>
        <dbReference type="EC" id="3.2.1.89"/>
    </reaction>
</comment>
<feature type="region of interest" description="Disordered" evidence="7">
    <location>
        <begin position="379"/>
        <end position="413"/>
    </location>
</feature>
<proteinExistence type="inferred from homology"/>
<keyword evidence="4 6" id="KW-0378">Hydrolase</keyword>
<protein>
    <recommendedName>
        <fullName evidence="3 6">Arabinogalactan endo-beta-1,4-galactanase</fullName>
        <ecNumber evidence="3 6">3.2.1.89</ecNumber>
    </recommendedName>
</protein>
<dbReference type="EMBL" id="JBHLZF010000002">
    <property type="protein sequence ID" value="MFB9898545.1"/>
    <property type="molecule type" value="Genomic_DNA"/>
</dbReference>
<dbReference type="Gene3D" id="3.20.20.80">
    <property type="entry name" value="Glycosidases"/>
    <property type="match status" value="1"/>
</dbReference>
<accession>A0ABV5ZMF5</accession>
<comment type="caution">
    <text evidence="8">The sequence shown here is derived from an EMBL/GenBank/DDBJ whole genome shotgun (WGS) entry which is preliminary data.</text>
</comment>
<keyword evidence="6" id="KW-0732">Signal</keyword>
<comment type="similarity">
    <text evidence="2 6">Belongs to the glycosyl hydrolase 53 family.</text>
</comment>
<dbReference type="GO" id="GO:0016787">
    <property type="term" value="F:hydrolase activity"/>
    <property type="evidence" value="ECO:0007669"/>
    <property type="project" value="UniProtKB-KW"/>
</dbReference>
<organism evidence="8 9">
    <name type="scientific">Hallella seregens ATCC 51272</name>
    <dbReference type="NCBI Taxonomy" id="1336250"/>
    <lineage>
        <taxon>Bacteria</taxon>
        <taxon>Pseudomonadati</taxon>
        <taxon>Bacteroidota</taxon>
        <taxon>Bacteroidia</taxon>
        <taxon>Bacteroidales</taxon>
        <taxon>Prevotellaceae</taxon>
        <taxon>Hallella</taxon>
    </lineage>
</organism>